<evidence type="ECO:0000313" key="1">
    <source>
        <dbReference type="EMBL" id="MET3109772.1"/>
    </source>
</evidence>
<comment type="caution">
    <text evidence="1">The sequence shown here is derived from an EMBL/GenBank/DDBJ whole genome shotgun (WGS) entry which is preliminary data.</text>
</comment>
<dbReference type="Proteomes" id="UP001549019">
    <property type="component" value="Unassembled WGS sequence"/>
</dbReference>
<dbReference type="RefSeq" id="WP_230820889.1">
    <property type="nucleotide sequence ID" value="NZ_JAJNCU010000001.1"/>
</dbReference>
<keyword evidence="2" id="KW-1185">Reference proteome</keyword>
<accession>A0ABV2E5T1</accession>
<organism evidence="1 2">
    <name type="scientific">Salinicoccus halitifaciens</name>
    <dbReference type="NCBI Taxonomy" id="1073415"/>
    <lineage>
        <taxon>Bacteria</taxon>
        <taxon>Bacillati</taxon>
        <taxon>Bacillota</taxon>
        <taxon>Bacilli</taxon>
        <taxon>Bacillales</taxon>
        <taxon>Staphylococcaceae</taxon>
        <taxon>Salinicoccus</taxon>
    </lineage>
</organism>
<sequence length="87" mass="10100">MPTIEILFQINYGDEEIMAKRKATKAELEYGIGIPEIEEDGYEVEEADDELFTCFASDEENDIDDDELIAEFEKHLKDLPKEVREVK</sequence>
<reference evidence="1 2" key="1">
    <citation type="submission" date="2024-05" db="EMBL/GenBank/DDBJ databases">
        <title>Genomic Encyclopedia of Type Strains, Phase IV (KMG-IV): sequencing the most valuable type-strain genomes for metagenomic binning, comparative biology and taxonomic classification.</title>
        <authorList>
            <person name="Goeker M."/>
        </authorList>
    </citation>
    <scope>NUCLEOTIDE SEQUENCE [LARGE SCALE GENOMIC DNA]</scope>
    <source>
        <strain evidence="1 2">DSM 25286</strain>
    </source>
</reference>
<evidence type="ECO:0000313" key="2">
    <source>
        <dbReference type="Proteomes" id="UP001549019"/>
    </source>
</evidence>
<protein>
    <submittedName>
        <fullName evidence="1">Uncharacterized protein</fullName>
    </submittedName>
</protein>
<proteinExistence type="predicted"/>
<dbReference type="EMBL" id="JBDZDV010000001">
    <property type="protein sequence ID" value="MET3109772.1"/>
    <property type="molecule type" value="Genomic_DNA"/>
</dbReference>
<gene>
    <name evidence="1" type="ORF">ABHD89_000160</name>
</gene>
<name>A0ABV2E5T1_9STAP</name>